<dbReference type="AlphaFoldDB" id="A0A2P2J7W3"/>
<dbReference type="EMBL" id="GGEC01009067">
    <property type="protein sequence ID" value="MBW89550.1"/>
    <property type="molecule type" value="Transcribed_RNA"/>
</dbReference>
<name>A0A2P2J7W3_RHIMU</name>
<proteinExistence type="predicted"/>
<protein>
    <submittedName>
        <fullName evidence="1">Uncharacterized protein</fullName>
    </submittedName>
</protein>
<reference evidence="1" key="1">
    <citation type="submission" date="2018-02" db="EMBL/GenBank/DDBJ databases">
        <title>Rhizophora mucronata_Transcriptome.</title>
        <authorList>
            <person name="Meera S.P."/>
            <person name="Sreeshan A."/>
            <person name="Augustine A."/>
        </authorList>
    </citation>
    <scope>NUCLEOTIDE SEQUENCE</scope>
    <source>
        <tissue evidence="1">Leaf</tissue>
    </source>
</reference>
<accession>A0A2P2J7W3</accession>
<evidence type="ECO:0000313" key="1">
    <source>
        <dbReference type="EMBL" id="MBW89550.1"/>
    </source>
</evidence>
<sequence length="20" mass="2559">MLYKIYFMNYLGDLTYRKEP</sequence>
<organism evidence="1">
    <name type="scientific">Rhizophora mucronata</name>
    <name type="common">Asiatic mangrove</name>
    <dbReference type="NCBI Taxonomy" id="61149"/>
    <lineage>
        <taxon>Eukaryota</taxon>
        <taxon>Viridiplantae</taxon>
        <taxon>Streptophyta</taxon>
        <taxon>Embryophyta</taxon>
        <taxon>Tracheophyta</taxon>
        <taxon>Spermatophyta</taxon>
        <taxon>Magnoliopsida</taxon>
        <taxon>eudicotyledons</taxon>
        <taxon>Gunneridae</taxon>
        <taxon>Pentapetalae</taxon>
        <taxon>rosids</taxon>
        <taxon>fabids</taxon>
        <taxon>Malpighiales</taxon>
        <taxon>Rhizophoraceae</taxon>
        <taxon>Rhizophora</taxon>
    </lineage>
</organism>